<keyword evidence="2 5" id="KW-0812">Transmembrane</keyword>
<gene>
    <name evidence="8" type="ORF">HK097_001303</name>
</gene>
<comment type="caution">
    <text evidence="8">The sequence shown here is derived from an EMBL/GenBank/DDBJ whole genome shotgun (WGS) entry which is preliminary data.</text>
</comment>
<dbReference type="PANTHER" id="PTHR46080">
    <property type="entry name" value="MITOCHONDRIAL SUBSTRATE CARRIER FAMILY PROTEIN J"/>
    <property type="match status" value="1"/>
</dbReference>
<dbReference type="Pfam" id="PF00153">
    <property type="entry name" value="Mito_carr"/>
    <property type="match status" value="1"/>
</dbReference>
<dbReference type="EMBL" id="JADGJD010001253">
    <property type="protein sequence ID" value="KAJ3045050.1"/>
    <property type="molecule type" value="Genomic_DNA"/>
</dbReference>
<feature type="repeat" description="Solcar" evidence="5">
    <location>
        <begin position="1"/>
        <end position="94"/>
    </location>
</feature>
<evidence type="ECO:0000256" key="7">
    <source>
        <dbReference type="SAM" id="SignalP"/>
    </source>
</evidence>
<evidence type="ECO:0000256" key="5">
    <source>
        <dbReference type="PROSITE-ProRule" id="PRU00282"/>
    </source>
</evidence>
<accession>A0AAD5S6X0</accession>
<dbReference type="Proteomes" id="UP001212841">
    <property type="component" value="Unassembled WGS sequence"/>
</dbReference>
<dbReference type="PROSITE" id="PS50920">
    <property type="entry name" value="SOLCAR"/>
    <property type="match status" value="1"/>
</dbReference>
<dbReference type="SUPFAM" id="SSF103506">
    <property type="entry name" value="Mitochondrial carrier"/>
    <property type="match status" value="1"/>
</dbReference>
<keyword evidence="3" id="KW-1133">Transmembrane helix</keyword>
<dbReference type="AlphaFoldDB" id="A0AAD5S6X0"/>
<evidence type="ECO:0000256" key="2">
    <source>
        <dbReference type="ARBA" id="ARBA00022692"/>
    </source>
</evidence>
<sequence length="101" mass="10986">MTLLITAMSGLTAGIVSALVTNPMDVIKTRVQTLKVGKEAWEGRTQWGMIKEVAKGLARTEGWKGFYRGVGARCVSVGPTSIMLIMTYDIVKRLSVIDKPS</sequence>
<keyword evidence="6" id="KW-0813">Transport</keyword>
<keyword evidence="4 5" id="KW-0472">Membrane</keyword>
<keyword evidence="9" id="KW-1185">Reference proteome</keyword>
<organism evidence="8 9">
    <name type="scientific">Rhizophlyctis rosea</name>
    <dbReference type="NCBI Taxonomy" id="64517"/>
    <lineage>
        <taxon>Eukaryota</taxon>
        <taxon>Fungi</taxon>
        <taxon>Fungi incertae sedis</taxon>
        <taxon>Chytridiomycota</taxon>
        <taxon>Chytridiomycota incertae sedis</taxon>
        <taxon>Chytridiomycetes</taxon>
        <taxon>Rhizophlyctidales</taxon>
        <taxon>Rhizophlyctidaceae</taxon>
        <taxon>Rhizophlyctis</taxon>
    </lineage>
</organism>
<dbReference type="InterPro" id="IPR018108">
    <property type="entry name" value="MCP_transmembrane"/>
</dbReference>
<comment type="subcellular location">
    <subcellularLocation>
        <location evidence="1">Membrane</location>
        <topology evidence="1">Multi-pass membrane protein</topology>
    </subcellularLocation>
</comment>
<evidence type="ECO:0000256" key="1">
    <source>
        <dbReference type="ARBA" id="ARBA00004141"/>
    </source>
</evidence>
<dbReference type="InterPro" id="IPR023395">
    <property type="entry name" value="MCP_dom_sf"/>
</dbReference>
<proteinExistence type="inferred from homology"/>
<dbReference type="GO" id="GO:0016020">
    <property type="term" value="C:membrane"/>
    <property type="evidence" value="ECO:0007669"/>
    <property type="project" value="UniProtKB-SubCell"/>
</dbReference>
<evidence type="ECO:0000256" key="3">
    <source>
        <dbReference type="ARBA" id="ARBA00022989"/>
    </source>
</evidence>
<evidence type="ECO:0000256" key="6">
    <source>
        <dbReference type="RuleBase" id="RU000488"/>
    </source>
</evidence>
<reference evidence="8" key="1">
    <citation type="submission" date="2020-05" db="EMBL/GenBank/DDBJ databases">
        <title>Phylogenomic resolution of chytrid fungi.</title>
        <authorList>
            <person name="Stajich J.E."/>
            <person name="Amses K."/>
            <person name="Simmons R."/>
            <person name="Seto K."/>
            <person name="Myers J."/>
            <person name="Bonds A."/>
            <person name="Quandt C.A."/>
            <person name="Barry K."/>
            <person name="Liu P."/>
            <person name="Grigoriev I."/>
            <person name="Longcore J.E."/>
            <person name="James T.Y."/>
        </authorList>
    </citation>
    <scope>NUCLEOTIDE SEQUENCE</scope>
    <source>
        <strain evidence="8">JEL0318</strain>
    </source>
</reference>
<name>A0AAD5S6X0_9FUNG</name>
<evidence type="ECO:0000313" key="9">
    <source>
        <dbReference type="Proteomes" id="UP001212841"/>
    </source>
</evidence>
<feature type="signal peptide" evidence="7">
    <location>
        <begin position="1"/>
        <end position="18"/>
    </location>
</feature>
<evidence type="ECO:0000256" key="4">
    <source>
        <dbReference type="ARBA" id="ARBA00023136"/>
    </source>
</evidence>
<comment type="similarity">
    <text evidence="6">Belongs to the mitochondrial carrier (TC 2.A.29) family.</text>
</comment>
<dbReference type="PANTHER" id="PTHR46080:SF18">
    <property type="entry name" value="MITOCHONDRIAL SUBSTRATE CARRIER FAMILY PROTEIN J"/>
    <property type="match status" value="1"/>
</dbReference>
<evidence type="ECO:0000313" key="8">
    <source>
        <dbReference type="EMBL" id="KAJ3045050.1"/>
    </source>
</evidence>
<feature type="chain" id="PRO_5042087451" evidence="7">
    <location>
        <begin position="19"/>
        <end position="101"/>
    </location>
</feature>
<keyword evidence="7" id="KW-0732">Signal</keyword>
<dbReference type="Gene3D" id="1.50.40.10">
    <property type="entry name" value="Mitochondrial carrier domain"/>
    <property type="match status" value="1"/>
</dbReference>
<protein>
    <submittedName>
        <fullName evidence="8">Uncharacterized protein</fullName>
    </submittedName>
</protein>